<keyword evidence="4 8" id="KW-0418">Kinase</keyword>
<dbReference type="Gene3D" id="3.30.450.20">
    <property type="entry name" value="PAS domain"/>
    <property type="match status" value="1"/>
</dbReference>
<evidence type="ECO:0000313" key="9">
    <source>
        <dbReference type="Proteomes" id="UP000011591"/>
    </source>
</evidence>
<dbReference type="InterPro" id="IPR050736">
    <property type="entry name" value="Sensor_HK_Regulatory"/>
</dbReference>
<dbReference type="EMBL" id="AOIP01000012">
    <property type="protein sequence ID" value="ELZ08981.1"/>
    <property type="molecule type" value="Genomic_DNA"/>
</dbReference>
<dbReference type="PROSITE" id="PS50109">
    <property type="entry name" value="HIS_KIN"/>
    <property type="match status" value="1"/>
</dbReference>
<dbReference type="SUPFAM" id="SSF47384">
    <property type="entry name" value="Homodimeric domain of signal transducing histidine kinase"/>
    <property type="match status" value="1"/>
</dbReference>
<evidence type="ECO:0000256" key="4">
    <source>
        <dbReference type="ARBA" id="ARBA00022777"/>
    </source>
</evidence>
<evidence type="ECO:0000256" key="3">
    <source>
        <dbReference type="ARBA" id="ARBA00022679"/>
    </source>
</evidence>
<dbReference type="InterPro" id="IPR003661">
    <property type="entry name" value="HisK_dim/P_dom"/>
</dbReference>
<comment type="catalytic activity">
    <reaction evidence="1">
        <text>ATP + protein L-histidine = ADP + protein N-phospho-L-histidine.</text>
        <dbReference type="EC" id="2.7.13.3"/>
    </reaction>
</comment>
<dbReference type="SUPFAM" id="SSF55785">
    <property type="entry name" value="PYP-like sensor domain (PAS domain)"/>
    <property type="match status" value="1"/>
</dbReference>
<dbReference type="InterPro" id="IPR035965">
    <property type="entry name" value="PAS-like_dom_sf"/>
</dbReference>
<dbReference type="GO" id="GO:0000155">
    <property type="term" value="F:phosphorelay sensor kinase activity"/>
    <property type="evidence" value="ECO:0007669"/>
    <property type="project" value="InterPro"/>
</dbReference>
<feature type="domain" description="Histidine kinase" evidence="7">
    <location>
        <begin position="348"/>
        <end position="559"/>
    </location>
</feature>
<dbReference type="PANTHER" id="PTHR43711:SF1">
    <property type="entry name" value="HISTIDINE KINASE 1"/>
    <property type="match status" value="1"/>
</dbReference>
<evidence type="ECO:0000256" key="2">
    <source>
        <dbReference type="ARBA" id="ARBA00012438"/>
    </source>
</evidence>
<dbReference type="SMART" id="SM00388">
    <property type="entry name" value="HisKA"/>
    <property type="match status" value="1"/>
</dbReference>
<dbReference type="OrthoDB" id="8127at2157"/>
<evidence type="ECO:0000313" key="8">
    <source>
        <dbReference type="EMBL" id="ELZ08981.1"/>
    </source>
</evidence>
<dbReference type="Gene3D" id="1.10.287.130">
    <property type="match status" value="1"/>
</dbReference>
<gene>
    <name evidence="8" type="ORF">C480_02488</name>
</gene>
<dbReference type="InterPro" id="IPR036890">
    <property type="entry name" value="HATPase_C_sf"/>
</dbReference>
<comment type="caution">
    <text evidence="8">The sequence shown here is derived from an EMBL/GenBank/DDBJ whole genome shotgun (WGS) entry which is preliminary data.</text>
</comment>
<dbReference type="InterPro" id="IPR000014">
    <property type="entry name" value="PAS"/>
</dbReference>
<organism evidence="8 9">
    <name type="scientific">Natrialba aegyptia DSM 13077</name>
    <dbReference type="NCBI Taxonomy" id="1227491"/>
    <lineage>
        <taxon>Archaea</taxon>
        <taxon>Methanobacteriati</taxon>
        <taxon>Methanobacteriota</taxon>
        <taxon>Stenosarchaea group</taxon>
        <taxon>Halobacteria</taxon>
        <taxon>Halobacteriales</taxon>
        <taxon>Natrialbaceae</taxon>
        <taxon>Natrialba</taxon>
    </lineage>
</organism>
<sequence length="672" mass="71364">MGAAHLGDSVAQLGRLATDLEACESVAEVYTRAISGVDRIIEFDAASICTVEDGAFEPQAANTAGLIPAEPLAADAGIAGKTYREDRTYVVDDLTTAPDAAPTSDAFRSVLSIPLEFGGVVQFHATEPAAFSEADRHLGELFVATVTNARNRVTYQSALETERDQFAALFENVPDAALQYRIEDGTQLVDAINSAFIRVFGYDAADAVGEPLTELLLPARMTATEGADTTEGTGPGTGTETEPKPESADTAGVPGQERTRAQTQIQTQTQTQSHPTHLVETELTERADVEVVRETADGPRPFLLRNIPVATTDGTTRGYLIYTDLTELKLRERELQRKNERLDQFASIVSHDLRNPLGVADGYLELALQKARESQTDEAAAAPTATAELEEIQRAHDRMKRLIEDVLTMARGKRVEDPPPVDIDTIATTAWNNVDTDTASLEATSDTQLAADRGRLLQLFENLFRNAIEHAGPAVSVRVDSLPNGFAVEDDGPGIPPGERDSVLEPGQSSTADNTGLGLAIVAQIAAEHGWTLDLSSAANTADTATPGARFEFSEASSPLERPSELDRERGSGAAFGSESTAGLVDGLETRSRFEPESDSDSDSGSDSEADPEPDSTTEPEPDSGSPAHRLKPTGEASDGDGKGDNGGGGDGDSDGDETEDEHTNATGEDTR</sequence>
<dbReference type="EC" id="2.7.13.3" evidence="2"/>
<dbReference type="InterPro" id="IPR003594">
    <property type="entry name" value="HATPase_dom"/>
</dbReference>
<evidence type="ECO:0000256" key="1">
    <source>
        <dbReference type="ARBA" id="ARBA00000085"/>
    </source>
</evidence>
<feature type="region of interest" description="Disordered" evidence="6">
    <location>
        <begin position="224"/>
        <end position="280"/>
    </location>
</feature>
<keyword evidence="3" id="KW-0808">Transferase</keyword>
<dbReference type="PANTHER" id="PTHR43711">
    <property type="entry name" value="TWO-COMPONENT HISTIDINE KINASE"/>
    <property type="match status" value="1"/>
</dbReference>
<proteinExistence type="predicted"/>
<dbReference type="AlphaFoldDB" id="M0BDL0"/>
<evidence type="ECO:0000259" key="7">
    <source>
        <dbReference type="PROSITE" id="PS50109"/>
    </source>
</evidence>
<feature type="compositionally biased region" description="Basic and acidic residues" evidence="6">
    <location>
        <begin position="562"/>
        <end position="571"/>
    </location>
</feature>
<dbReference type="Pfam" id="PF13188">
    <property type="entry name" value="PAS_8"/>
    <property type="match status" value="1"/>
</dbReference>
<dbReference type="InterPro" id="IPR036097">
    <property type="entry name" value="HisK_dim/P_sf"/>
</dbReference>
<accession>M0BDL0</accession>
<feature type="compositionally biased region" description="Acidic residues" evidence="6">
    <location>
        <begin position="597"/>
        <end position="622"/>
    </location>
</feature>
<dbReference type="SMART" id="SM00387">
    <property type="entry name" value="HATPase_c"/>
    <property type="match status" value="1"/>
</dbReference>
<dbReference type="Gene3D" id="3.30.565.10">
    <property type="entry name" value="Histidine kinase-like ATPase, C-terminal domain"/>
    <property type="match status" value="1"/>
</dbReference>
<dbReference type="SUPFAM" id="SSF55781">
    <property type="entry name" value="GAF domain-like"/>
    <property type="match status" value="1"/>
</dbReference>
<feature type="compositionally biased region" description="Acidic residues" evidence="6">
    <location>
        <begin position="652"/>
        <end position="661"/>
    </location>
</feature>
<keyword evidence="9" id="KW-1185">Reference proteome</keyword>
<dbReference type="CDD" id="cd00082">
    <property type="entry name" value="HisKA"/>
    <property type="match status" value="1"/>
</dbReference>
<dbReference type="Proteomes" id="UP000011591">
    <property type="component" value="Unassembled WGS sequence"/>
</dbReference>
<dbReference type="InterPro" id="IPR003018">
    <property type="entry name" value="GAF"/>
</dbReference>
<dbReference type="Pfam" id="PF13185">
    <property type="entry name" value="GAF_2"/>
    <property type="match status" value="1"/>
</dbReference>
<keyword evidence="5" id="KW-0902">Two-component regulatory system</keyword>
<feature type="region of interest" description="Disordered" evidence="6">
    <location>
        <begin position="549"/>
        <end position="672"/>
    </location>
</feature>
<dbReference type="Pfam" id="PF00512">
    <property type="entry name" value="HisKA"/>
    <property type="match status" value="1"/>
</dbReference>
<dbReference type="CDD" id="cd00075">
    <property type="entry name" value="HATPase"/>
    <property type="match status" value="1"/>
</dbReference>
<dbReference type="SUPFAM" id="SSF55874">
    <property type="entry name" value="ATPase domain of HSP90 chaperone/DNA topoisomerase II/histidine kinase"/>
    <property type="match status" value="1"/>
</dbReference>
<reference evidence="8 9" key="1">
    <citation type="journal article" date="2014" name="PLoS Genet.">
        <title>Phylogenetically driven sequencing of extremely halophilic archaea reveals strategies for static and dynamic osmo-response.</title>
        <authorList>
            <person name="Becker E.A."/>
            <person name="Seitzer P.M."/>
            <person name="Tritt A."/>
            <person name="Larsen D."/>
            <person name="Krusor M."/>
            <person name="Yao A.I."/>
            <person name="Wu D."/>
            <person name="Madern D."/>
            <person name="Eisen J.A."/>
            <person name="Darling A.E."/>
            <person name="Facciotti M.T."/>
        </authorList>
    </citation>
    <scope>NUCLEOTIDE SEQUENCE [LARGE SCALE GENOMIC DNA]</scope>
    <source>
        <strain evidence="8 9">DSM 13077</strain>
    </source>
</reference>
<dbReference type="InterPro" id="IPR005467">
    <property type="entry name" value="His_kinase_dom"/>
</dbReference>
<evidence type="ECO:0000256" key="6">
    <source>
        <dbReference type="SAM" id="MobiDB-lite"/>
    </source>
</evidence>
<feature type="compositionally biased region" description="Low complexity" evidence="6">
    <location>
        <begin position="262"/>
        <end position="272"/>
    </location>
</feature>
<name>M0BDL0_9EURY</name>
<dbReference type="RefSeq" id="WP_006664035.1">
    <property type="nucleotide sequence ID" value="NZ_AOIP01000012.1"/>
</dbReference>
<protein>
    <recommendedName>
        <fullName evidence="2">histidine kinase</fullName>
        <ecNumber evidence="2">2.7.13.3</ecNumber>
    </recommendedName>
</protein>
<feature type="region of interest" description="Disordered" evidence="6">
    <location>
        <begin position="487"/>
        <end position="511"/>
    </location>
</feature>
<dbReference type="PATRIC" id="fig|1227491.4.peg.510"/>
<dbReference type="Gene3D" id="3.30.450.40">
    <property type="match status" value="1"/>
</dbReference>
<dbReference type="Pfam" id="PF02518">
    <property type="entry name" value="HATPase_c"/>
    <property type="match status" value="1"/>
</dbReference>
<evidence type="ECO:0000256" key="5">
    <source>
        <dbReference type="ARBA" id="ARBA00023012"/>
    </source>
</evidence>
<dbReference type="InterPro" id="IPR029016">
    <property type="entry name" value="GAF-like_dom_sf"/>
</dbReference>